<dbReference type="SMART" id="SM00389">
    <property type="entry name" value="HOX"/>
    <property type="match status" value="1"/>
</dbReference>
<dbReference type="PANTHER" id="PTHR24324">
    <property type="entry name" value="HOMEOBOX PROTEIN HHEX"/>
    <property type="match status" value="1"/>
</dbReference>
<name>A0ABR3XQ45_9EURO</name>
<feature type="region of interest" description="Disordered" evidence="6">
    <location>
        <begin position="48"/>
        <end position="71"/>
    </location>
</feature>
<evidence type="ECO:0000259" key="7">
    <source>
        <dbReference type="PROSITE" id="PS50071"/>
    </source>
</evidence>
<feature type="compositionally biased region" description="Polar residues" evidence="6">
    <location>
        <begin position="479"/>
        <end position="489"/>
    </location>
</feature>
<comment type="subcellular location">
    <subcellularLocation>
        <location evidence="4 5">Nucleus</location>
    </subcellularLocation>
</comment>
<feature type="compositionally biased region" description="Polar residues" evidence="6">
    <location>
        <begin position="436"/>
        <end position="445"/>
    </location>
</feature>
<feature type="compositionally biased region" description="Basic residues" evidence="6">
    <location>
        <begin position="556"/>
        <end position="568"/>
    </location>
</feature>
<feature type="region of interest" description="Disordered" evidence="6">
    <location>
        <begin position="91"/>
        <end position="130"/>
    </location>
</feature>
<keyword evidence="9" id="KW-1185">Reference proteome</keyword>
<evidence type="ECO:0000256" key="6">
    <source>
        <dbReference type="SAM" id="MobiDB-lite"/>
    </source>
</evidence>
<feature type="compositionally biased region" description="Basic and acidic residues" evidence="6">
    <location>
        <begin position="109"/>
        <end position="130"/>
    </location>
</feature>
<dbReference type="EMBL" id="JAVDPF010000013">
    <property type="protein sequence ID" value="KAL1877717.1"/>
    <property type="molecule type" value="Genomic_DNA"/>
</dbReference>
<feature type="region of interest" description="Disordered" evidence="6">
    <location>
        <begin position="435"/>
        <end position="462"/>
    </location>
</feature>
<feature type="region of interest" description="Disordered" evidence="6">
    <location>
        <begin position="478"/>
        <end position="609"/>
    </location>
</feature>
<proteinExistence type="predicted"/>
<feature type="DNA-binding region" description="Homeobox" evidence="4">
    <location>
        <begin position="102"/>
        <end position="161"/>
    </location>
</feature>
<evidence type="ECO:0000313" key="8">
    <source>
        <dbReference type="EMBL" id="KAL1877717.1"/>
    </source>
</evidence>
<reference evidence="8 9" key="1">
    <citation type="journal article" date="2024" name="IMA Fungus">
        <title>IMA Genome - F19 : A genome assembly and annotation guide to empower mycologists, including annotated draft genome sequences of Ceratocystis pirilliformis, Diaporthe australafricana, Fusarium ophioides, Paecilomyces lecythidis, and Sporothrix stenoceras.</title>
        <authorList>
            <person name="Aylward J."/>
            <person name="Wilson A.M."/>
            <person name="Visagie C.M."/>
            <person name="Spraker J."/>
            <person name="Barnes I."/>
            <person name="Buitendag C."/>
            <person name="Ceriani C."/>
            <person name="Del Mar Angel L."/>
            <person name="du Plessis D."/>
            <person name="Fuchs T."/>
            <person name="Gasser K."/>
            <person name="Kramer D."/>
            <person name="Li W."/>
            <person name="Munsamy K."/>
            <person name="Piso A."/>
            <person name="Price J.L."/>
            <person name="Sonnekus B."/>
            <person name="Thomas C."/>
            <person name="van der Nest A."/>
            <person name="van Dijk A."/>
            <person name="van Heerden A."/>
            <person name="van Vuuren N."/>
            <person name="Yilmaz N."/>
            <person name="Duong T.A."/>
            <person name="van der Merwe N.A."/>
            <person name="Wingfield M.J."/>
            <person name="Wingfield B.D."/>
        </authorList>
    </citation>
    <scope>NUCLEOTIDE SEQUENCE [LARGE SCALE GENOMIC DNA]</scope>
    <source>
        <strain evidence="8 9">CMW 18167</strain>
    </source>
</reference>
<dbReference type="InterPro" id="IPR017970">
    <property type="entry name" value="Homeobox_CS"/>
</dbReference>
<keyword evidence="2 4" id="KW-0371">Homeobox</keyword>
<feature type="domain" description="Homeobox" evidence="7">
    <location>
        <begin position="100"/>
        <end position="160"/>
    </location>
</feature>
<dbReference type="Pfam" id="PF00046">
    <property type="entry name" value="Homeodomain"/>
    <property type="match status" value="1"/>
</dbReference>
<sequence>MYLPLLMHGAPAASTSRRGAWNVKVSTDLYPPGSVLFVCLDSKRPLTASTMGDPEPSGAASSSPPPPANASESAALNYAFLVHSQKTLTQNLPPRVDNKLLARQKRRRTSPEDHAILEAEYRRNPKPDKAARASIVSRVALGEKEVQIWFQNRRQNDRRKSKPLQPHELLAPRSSQDSSQHSGSDDNALAEKGSPGGAEHCDGGEQATDTDAMINSHQTASLQSSFDTGVASADNEEAEPQIQSSQTSVASKSSSSIGNAPGTVDKPDTEPLKETMSAEEQQPFKRKRSFTDFGNSRSETQHAIQRTGAHKLPGVKTPPSLRISLSFDGEAMVRKEGEMTPSPLKGRSAVRISMSSDGEALIRTGNEPSPSKARTVLFPTPNRSFRADGLRRSNSAVSLGAARPGLFDRDARNKAFGRSRDARNWELYCDTDARSALSTPSSSQGPPHAANSGLMRSRSNRSLNRSFSCRENVLAPRSDLQNRVATPLQTGEKRRKLSRTVSSLGRLQSDQNMSMDKLPRKDLKSHNGSKYEIFEDLDPGDSDKENWVPGTQQPQVRRRAVPRQNRRPILREAGREQGQLGKSSNVTADARRTRPFRNHGPNAGKENALAPELDEEVSAFMSGAGGPSQEEDLDCIQGLLSLSQGAWR</sequence>
<comment type="caution">
    <text evidence="8">The sequence shown here is derived from an EMBL/GenBank/DDBJ whole genome shotgun (WGS) entry which is preliminary data.</text>
</comment>
<organism evidence="8 9">
    <name type="scientific">Paecilomyces lecythidis</name>
    <dbReference type="NCBI Taxonomy" id="3004212"/>
    <lineage>
        <taxon>Eukaryota</taxon>
        <taxon>Fungi</taxon>
        <taxon>Dikarya</taxon>
        <taxon>Ascomycota</taxon>
        <taxon>Pezizomycotina</taxon>
        <taxon>Eurotiomycetes</taxon>
        <taxon>Eurotiomycetidae</taxon>
        <taxon>Eurotiales</taxon>
        <taxon>Thermoascaceae</taxon>
        <taxon>Paecilomyces</taxon>
    </lineage>
</organism>
<feature type="compositionally biased region" description="Low complexity" evidence="6">
    <location>
        <begin position="174"/>
        <end position="186"/>
    </location>
</feature>
<protein>
    <submittedName>
        <fullName evidence="8">Homeobox protein yox1</fullName>
    </submittedName>
</protein>
<dbReference type="PANTHER" id="PTHR24324:SF9">
    <property type="entry name" value="HOMEOBOX DOMAIN-CONTAINING PROTEIN"/>
    <property type="match status" value="1"/>
</dbReference>
<feature type="region of interest" description="Disordered" evidence="6">
    <location>
        <begin position="152"/>
        <end position="297"/>
    </location>
</feature>
<evidence type="ECO:0000256" key="4">
    <source>
        <dbReference type="PROSITE-ProRule" id="PRU00108"/>
    </source>
</evidence>
<dbReference type="Gene3D" id="1.10.10.60">
    <property type="entry name" value="Homeodomain-like"/>
    <property type="match status" value="1"/>
</dbReference>
<dbReference type="InterPro" id="IPR051000">
    <property type="entry name" value="Homeobox_DNA-bind_prot"/>
</dbReference>
<evidence type="ECO:0000256" key="5">
    <source>
        <dbReference type="RuleBase" id="RU000682"/>
    </source>
</evidence>
<feature type="compositionally biased region" description="Polar residues" evidence="6">
    <location>
        <begin position="499"/>
        <end position="514"/>
    </location>
</feature>
<dbReference type="CDD" id="cd00086">
    <property type="entry name" value="homeodomain"/>
    <property type="match status" value="1"/>
</dbReference>
<evidence type="ECO:0000256" key="3">
    <source>
        <dbReference type="ARBA" id="ARBA00023242"/>
    </source>
</evidence>
<dbReference type="SUPFAM" id="SSF46689">
    <property type="entry name" value="Homeodomain-like"/>
    <property type="match status" value="1"/>
</dbReference>
<dbReference type="PROSITE" id="PS50071">
    <property type="entry name" value="HOMEOBOX_2"/>
    <property type="match status" value="1"/>
</dbReference>
<keyword evidence="1 4" id="KW-0238">DNA-binding</keyword>
<dbReference type="GO" id="GO:0003677">
    <property type="term" value="F:DNA binding"/>
    <property type="evidence" value="ECO:0007669"/>
    <property type="project" value="UniProtKB-KW"/>
</dbReference>
<keyword evidence="3 4" id="KW-0539">Nucleus</keyword>
<evidence type="ECO:0000256" key="1">
    <source>
        <dbReference type="ARBA" id="ARBA00023125"/>
    </source>
</evidence>
<gene>
    <name evidence="8" type="primary">YOX1</name>
    <name evidence="8" type="ORF">Plec18167_004683</name>
</gene>
<dbReference type="Proteomes" id="UP001583193">
    <property type="component" value="Unassembled WGS sequence"/>
</dbReference>
<feature type="compositionally biased region" description="Polar residues" evidence="6">
    <location>
        <begin position="207"/>
        <end position="227"/>
    </location>
</feature>
<accession>A0ABR3XQ45</accession>
<evidence type="ECO:0000313" key="9">
    <source>
        <dbReference type="Proteomes" id="UP001583193"/>
    </source>
</evidence>
<dbReference type="PROSITE" id="PS00027">
    <property type="entry name" value="HOMEOBOX_1"/>
    <property type="match status" value="1"/>
</dbReference>
<feature type="compositionally biased region" description="Low complexity" evidence="6">
    <location>
        <begin position="244"/>
        <end position="256"/>
    </location>
</feature>
<dbReference type="InterPro" id="IPR009057">
    <property type="entry name" value="Homeodomain-like_sf"/>
</dbReference>
<dbReference type="InterPro" id="IPR001356">
    <property type="entry name" value="HD"/>
</dbReference>
<evidence type="ECO:0000256" key="2">
    <source>
        <dbReference type="ARBA" id="ARBA00023155"/>
    </source>
</evidence>